<comment type="similarity">
    <text evidence="3">Belongs to the class-I pyridoxal-phosphate-dependent aminotransferase family.</text>
</comment>
<evidence type="ECO:0000256" key="1">
    <source>
        <dbReference type="ARBA" id="ARBA00001933"/>
    </source>
</evidence>
<reference evidence="5 6" key="1">
    <citation type="journal article" date="2012" name="J. Bacteriol.">
        <title>Draft Genome Sequences for Two Metal-Reducing Pelosinus fermentans Strains Isolated from a Cr(VI)-Contaminated Site and for Type Strain R7.</title>
        <authorList>
            <person name="Brown S.D."/>
            <person name="Podar M."/>
            <person name="Klingeman D.M."/>
            <person name="Johnson C.M."/>
            <person name="Yang Z.K."/>
            <person name="Utturkar S.M."/>
            <person name="Land M.L."/>
            <person name="Mosher J.J."/>
            <person name="Hurt R.A.Jr."/>
            <person name="Phelps T.J."/>
            <person name="Palumbo A.V."/>
            <person name="Arkin A.P."/>
            <person name="Hazen T.C."/>
            <person name="Elias D.A."/>
        </authorList>
    </citation>
    <scope>NUCLEOTIDE SEQUENCE [LARGE SCALE GENOMIC DNA]</scope>
    <source>
        <strain evidence="5 6">B4</strain>
    </source>
</reference>
<dbReference type="AlphaFoldDB" id="I8RA22"/>
<dbReference type="OrthoDB" id="9802328at2"/>
<dbReference type="InterPro" id="IPR015422">
    <property type="entry name" value="PyrdxlP-dep_Trfase_small"/>
</dbReference>
<dbReference type="EC" id="2.6.1.-" evidence="3"/>
<evidence type="ECO:0000256" key="3">
    <source>
        <dbReference type="RuleBase" id="RU000481"/>
    </source>
</evidence>
<dbReference type="PROSITE" id="PS00105">
    <property type="entry name" value="AA_TRANSFER_CLASS_1"/>
    <property type="match status" value="1"/>
</dbReference>
<dbReference type="SUPFAM" id="SSF53383">
    <property type="entry name" value="PLP-dependent transferases"/>
    <property type="match status" value="1"/>
</dbReference>
<dbReference type="PANTHER" id="PTHR42885:SF1">
    <property type="entry name" value="THREONINE-PHOSPHATE DECARBOXYLASE"/>
    <property type="match status" value="1"/>
</dbReference>
<feature type="domain" description="Aminotransferase class I/classII large" evidence="4">
    <location>
        <begin position="18"/>
        <end position="345"/>
    </location>
</feature>
<accession>I8RA22</accession>
<dbReference type="InterPro" id="IPR015421">
    <property type="entry name" value="PyrdxlP-dep_Trfase_major"/>
</dbReference>
<dbReference type="EMBL" id="AKVJ01000076">
    <property type="protein sequence ID" value="EIW15698.1"/>
    <property type="molecule type" value="Genomic_DNA"/>
</dbReference>
<gene>
    <name evidence="5" type="ORF">FB4_1387</name>
</gene>
<comment type="cofactor">
    <cofactor evidence="1 3">
        <name>pyridoxal 5'-phosphate</name>
        <dbReference type="ChEBI" id="CHEBI:597326"/>
    </cofactor>
</comment>
<evidence type="ECO:0000313" key="5">
    <source>
        <dbReference type="EMBL" id="EIW15698.1"/>
    </source>
</evidence>
<keyword evidence="2" id="KW-0663">Pyridoxal phosphate</keyword>
<keyword evidence="3 5" id="KW-0032">Aminotransferase</keyword>
<keyword evidence="3 5" id="KW-0808">Transferase</keyword>
<dbReference type="Proteomes" id="UP000004324">
    <property type="component" value="Unassembled WGS sequence"/>
</dbReference>
<protein>
    <recommendedName>
        <fullName evidence="3">Aminotransferase</fullName>
        <ecNumber evidence="3">2.6.1.-</ecNumber>
    </recommendedName>
</protein>
<comment type="caution">
    <text evidence="5">The sequence shown here is derived from an EMBL/GenBank/DDBJ whole genome shotgun (WGS) entry which is preliminary data.</text>
</comment>
<name>I8RA22_9FIRM</name>
<dbReference type="CDD" id="cd00609">
    <property type="entry name" value="AAT_like"/>
    <property type="match status" value="1"/>
</dbReference>
<dbReference type="Gene3D" id="3.90.1150.10">
    <property type="entry name" value="Aspartate Aminotransferase, domain 1"/>
    <property type="match status" value="1"/>
</dbReference>
<sequence>MNSEDRIYDIVGARKKGTVDLSVNTNPLGMPESAKIAITRGMELYAQYPDEKCTILSEEIAQHYSGISAKQVLCVSGVDDAIYRIIFAQHPRKALVLAPTYEDYEKALRNDGCTVIYHFLQKKEKYQITETILDSLTNEVDMVFLCNPNNPTGQVIGREFLSRILDKCQENGTILVVDESFIDFLDESEKYTAKGLIHTYPNLVVLDGFTKLYAMPGLRLGFCISSNEELLGKIFAAGQPWSVSIPAQIAGIAALQDRKYLKETHELIQTEKKWLLKELGNLKIDVWGSCANYLFFPAPLPNMRQLLEEDNILLRNCENFVGLNGDFCRVAIRTHQENEKFIAAIRKRVILGEN</sequence>
<evidence type="ECO:0000256" key="2">
    <source>
        <dbReference type="ARBA" id="ARBA00022898"/>
    </source>
</evidence>
<keyword evidence="6" id="KW-1185">Reference proteome</keyword>
<evidence type="ECO:0000313" key="6">
    <source>
        <dbReference type="Proteomes" id="UP000004324"/>
    </source>
</evidence>
<dbReference type="InterPro" id="IPR015424">
    <property type="entry name" value="PyrdxlP-dep_Trfase"/>
</dbReference>
<evidence type="ECO:0000259" key="4">
    <source>
        <dbReference type="Pfam" id="PF00155"/>
    </source>
</evidence>
<dbReference type="InterPro" id="IPR004839">
    <property type="entry name" value="Aminotransferase_I/II_large"/>
</dbReference>
<dbReference type="RefSeq" id="WP_007938383.1">
    <property type="nucleotide sequence ID" value="NZ_AKVJ01000076.1"/>
</dbReference>
<dbReference type="PANTHER" id="PTHR42885">
    <property type="entry name" value="HISTIDINOL-PHOSPHATE AMINOTRANSFERASE-RELATED"/>
    <property type="match status" value="1"/>
</dbReference>
<dbReference type="PATRIC" id="fig|1149862.3.peg.4417"/>
<dbReference type="InterPro" id="IPR004838">
    <property type="entry name" value="NHTrfase_class1_PyrdxlP-BS"/>
</dbReference>
<dbReference type="Pfam" id="PF00155">
    <property type="entry name" value="Aminotran_1_2"/>
    <property type="match status" value="1"/>
</dbReference>
<dbReference type="GO" id="GO:0030170">
    <property type="term" value="F:pyridoxal phosphate binding"/>
    <property type="evidence" value="ECO:0007669"/>
    <property type="project" value="InterPro"/>
</dbReference>
<dbReference type="GO" id="GO:0008483">
    <property type="term" value="F:transaminase activity"/>
    <property type="evidence" value="ECO:0007669"/>
    <property type="project" value="UniProtKB-KW"/>
</dbReference>
<organism evidence="5 6">
    <name type="scientific">Pelosinus fermentans B4</name>
    <dbReference type="NCBI Taxonomy" id="1149862"/>
    <lineage>
        <taxon>Bacteria</taxon>
        <taxon>Bacillati</taxon>
        <taxon>Bacillota</taxon>
        <taxon>Negativicutes</taxon>
        <taxon>Selenomonadales</taxon>
        <taxon>Sporomusaceae</taxon>
        <taxon>Pelosinus</taxon>
    </lineage>
</organism>
<dbReference type="Gene3D" id="3.40.640.10">
    <property type="entry name" value="Type I PLP-dependent aspartate aminotransferase-like (Major domain)"/>
    <property type="match status" value="1"/>
</dbReference>
<proteinExistence type="inferred from homology"/>